<evidence type="ECO:0000313" key="8">
    <source>
        <dbReference type="EMBL" id="SUZ92451.1"/>
    </source>
</evidence>
<evidence type="ECO:0000256" key="5">
    <source>
        <dbReference type="ARBA" id="ARBA00023266"/>
    </source>
</evidence>
<dbReference type="SUPFAM" id="SSF56042">
    <property type="entry name" value="PurM C-terminal domain-like"/>
    <property type="match status" value="1"/>
</dbReference>
<keyword evidence="4" id="KW-0067">ATP-binding</keyword>
<dbReference type="Gene3D" id="3.90.650.10">
    <property type="entry name" value="PurM-like C-terminal domain"/>
    <property type="match status" value="1"/>
</dbReference>
<evidence type="ECO:0000259" key="6">
    <source>
        <dbReference type="Pfam" id="PF00586"/>
    </source>
</evidence>
<keyword evidence="3" id="KW-0418">Kinase</keyword>
<dbReference type="PIRSF" id="PIRSF036407">
    <property type="entry name" value="Selenphspht_syn"/>
    <property type="match status" value="1"/>
</dbReference>
<dbReference type="GO" id="GO:0005524">
    <property type="term" value="F:ATP binding"/>
    <property type="evidence" value="ECO:0007669"/>
    <property type="project" value="UniProtKB-KW"/>
</dbReference>
<dbReference type="SUPFAM" id="SSF55326">
    <property type="entry name" value="PurM N-terminal domain-like"/>
    <property type="match status" value="1"/>
</dbReference>
<evidence type="ECO:0000256" key="2">
    <source>
        <dbReference type="ARBA" id="ARBA00022741"/>
    </source>
</evidence>
<dbReference type="InterPro" id="IPR010918">
    <property type="entry name" value="PurM-like_C_dom"/>
</dbReference>
<dbReference type="InterPro" id="IPR016188">
    <property type="entry name" value="PurM-like_N"/>
</dbReference>
<dbReference type="PANTHER" id="PTHR10256:SF0">
    <property type="entry name" value="INACTIVE SELENIDE, WATER DIKINASE-LIKE PROTEIN-RELATED"/>
    <property type="match status" value="1"/>
</dbReference>
<feature type="domain" description="PurM-like N-terminal" evidence="6">
    <location>
        <begin position="14"/>
        <end position="121"/>
    </location>
</feature>
<reference evidence="8" key="1">
    <citation type="submission" date="2018-05" db="EMBL/GenBank/DDBJ databases">
        <authorList>
            <person name="Lanie J.A."/>
            <person name="Ng W.-L."/>
            <person name="Kazmierczak K.M."/>
            <person name="Andrzejewski T.M."/>
            <person name="Davidsen T.M."/>
            <person name="Wayne K.J."/>
            <person name="Tettelin H."/>
            <person name="Glass J.I."/>
            <person name="Rusch D."/>
            <person name="Podicherti R."/>
            <person name="Tsui H.-C.T."/>
            <person name="Winkler M.E."/>
        </authorList>
    </citation>
    <scope>NUCLEOTIDE SEQUENCE</scope>
</reference>
<evidence type="ECO:0000259" key="7">
    <source>
        <dbReference type="Pfam" id="PF02769"/>
    </source>
</evidence>
<dbReference type="EMBL" id="UINC01002060">
    <property type="protein sequence ID" value="SUZ92451.1"/>
    <property type="molecule type" value="Genomic_DNA"/>
</dbReference>
<keyword evidence="2" id="KW-0547">Nucleotide-binding</keyword>
<organism evidence="8">
    <name type="scientific">marine metagenome</name>
    <dbReference type="NCBI Taxonomy" id="408172"/>
    <lineage>
        <taxon>unclassified sequences</taxon>
        <taxon>metagenomes</taxon>
        <taxon>ecological metagenomes</taxon>
    </lineage>
</organism>
<evidence type="ECO:0000256" key="4">
    <source>
        <dbReference type="ARBA" id="ARBA00022840"/>
    </source>
</evidence>
<dbReference type="GO" id="GO:0004756">
    <property type="term" value="F:selenide, water dikinase activity"/>
    <property type="evidence" value="ECO:0007669"/>
    <property type="project" value="TreeGrafter"/>
</dbReference>
<accession>A0A381RMI4</accession>
<dbReference type="InterPro" id="IPR004536">
    <property type="entry name" value="SPS/SelD"/>
</dbReference>
<dbReference type="NCBIfam" id="TIGR00476">
    <property type="entry name" value="selD"/>
    <property type="match status" value="1"/>
</dbReference>
<dbReference type="GO" id="GO:0005737">
    <property type="term" value="C:cytoplasm"/>
    <property type="evidence" value="ECO:0007669"/>
    <property type="project" value="TreeGrafter"/>
</dbReference>
<dbReference type="InterPro" id="IPR036676">
    <property type="entry name" value="PurM-like_C_sf"/>
</dbReference>
<dbReference type="GO" id="GO:0016260">
    <property type="term" value="P:selenocysteine biosynthetic process"/>
    <property type="evidence" value="ECO:0007669"/>
    <property type="project" value="TreeGrafter"/>
</dbReference>
<sequence length="316" mass="32665">MENDRVLVDFRTSDDAGVYRWDASSALVQSVDFLTPIVDDPFAYGQIAAANSLSDIYAMGGKPLTAMAIAGFPSQEFDPTVVKAIFEGGLSKLSEAGVALIGGHTVQDAEVKFGYAVTGRVDPDRVLSNAGAQVGDKLLLTKPIGTGIIATAIKKRRAAENIETAAIESMTTLNRASADALCTLGRDEVHACTDVTGFGLVGHACEMASASSVAFRIESAAVPLLEGASALVRQNRTGGGDSNAEHFGQRTRFEAGLVGEIASLLYDPQTSGGLLVAVAATAVDRAMSALAATGSQAVKIGTVESFVESGSRVYVG</sequence>
<dbReference type="Gene3D" id="3.30.1330.10">
    <property type="entry name" value="PurM-like, N-terminal domain"/>
    <property type="match status" value="1"/>
</dbReference>
<dbReference type="Pfam" id="PF00586">
    <property type="entry name" value="AIRS"/>
    <property type="match status" value="1"/>
</dbReference>
<evidence type="ECO:0000256" key="3">
    <source>
        <dbReference type="ARBA" id="ARBA00022777"/>
    </source>
</evidence>
<feature type="domain" description="PurM-like C-terminal" evidence="7">
    <location>
        <begin position="133"/>
        <end position="304"/>
    </location>
</feature>
<name>A0A381RMI4_9ZZZZ</name>
<gene>
    <name evidence="8" type="ORF">METZ01_LOCUS45305</name>
</gene>
<keyword evidence="1" id="KW-0808">Transferase</keyword>
<evidence type="ECO:0008006" key="9">
    <source>
        <dbReference type="Google" id="ProtNLM"/>
    </source>
</evidence>
<protein>
    <recommendedName>
        <fullName evidence="9">Selenide, water dikinase SelD</fullName>
    </recommendedName>
</protein>
<dbReference type="InterPro" id="IPR036921">
    <property type="entry name" value="PurM-like_N_sf"/>
</dbReference>
<dbReference type="Pfam" id="PF02769">
    <property type="entry name" value="AIRS_C"/>
    <property type="match status" value="1"/>
</dbReference>
<dbReference type="AlphaFoldDB" id="A0A381RMI4"/>
<evidence type="ECO:0000256" key="1">
    <source>
        <dbReference type="ARBA" id="ARBA00022679"/>
    </source>
</evidence>
<dbReference type="PANTHER" id="PTHR10256">
    <property type="entry name" value="SELENIDE, WATER DIKINASE"/>
    <property type="match status" value="1"/>
</dbReference>
<dbReference type="CDD" id="cd02195">
    <property type="entry name" value="SelD"/>
    <property type="match status" value="1"/>
</dbReference>
<proteinExistence type="predicted"/>
<keyword evidence="5" id="KW-0711">Selenium</keyword>